<gene>
    <name evidence="3" type="ORF">SAMN02745149_01475</name>
</gene>
<dbReference type="CDD" id="cd12252">
    <property type="entry name" value="RRM_DbpA"/>
    <property type="match status" value="1"/>
</dbReference>
<organism evidence="3 4">
    <name type="scientific">Treponema porcinum</name>
    <dbReference type="NCBI Taxonomy" id="261392"/>
    <lineage>
        <taxon>Bacteria</taxon>
        <taxon>Pseudomonadati</taxon>
        <taxon>Spirochaetota</taxon>
        <taxon>Spirochaetia</taxon>
        <taxon>Spirochaetales</taxon>
        <taxon>Treponemataceae</taxon>
        <taxon>Treponema</taxon>
    </lineage>
</organism>
<dbReference type="STRING" id="261392.SAMN02745149_01475"/>
<evidence type="ECO:0000313" key="4">
    <source>
        <dbReference type="Proteomes" id="UP000190423"/>
    </source>
</evidence>
<proteinExistence type="predicted"/>
<evidence type="ECO:0000256" key="1">
    <source>
        <dbReference type="SAM" id="MobiDB-lite"/>
    </source>
</evidence>
<keyword evidence="4" id="KW-1185">Reference proteome</keyword>
<dbReference type="AlphaFoldDB" id="A0A1T4L6M8"/>
<dbReference type="GeneID" id="78316769"/>
<dbReference type="GO" id="GO:0003676">
    <property type="term" value="F:nucleic acid binding"/>
    <property type="evidence" value="ECO:0007669"/>
    <property type="project" value="InterPro"/>
</dbReference>
<dbReference type="Gene3D" id="3.30.70.330">
    <property type="match status" value="1"/>
</dbReference>
<dbReference type="InterPro" id="IPR012677">
    <property type="entry name" value="Nucleotide-bd_a/b_plait_sf"/>
</dbReference>
<reference evidence="3 4" key="1">
    <citation type="submission" date="2017-02" db="EMBL/GenBank/DDBJ databases">
        <authorList>
            <person name="Peterson S.W."/>
        </authorList>
    </citation>
    <scope>NUCLEOTIDE SEQUENCE [LARGE SCALE GENOMIC DNA]</scope>
    <source>
        <strain evidence="3 4">ATCC BAA-908</strain>
    </source>
</reference>
<dbReference type="InterPro" id="IPR035979">
    <property type="entry name" value="RBD_domain_sf"/>
</dbReference>
<dbReference type="OrthoDB" id="366519at2"/>
<accession>A0A1T4L6M8</accession>
<evidence type="ECO:0000313" key="3">
    <source>
        <dbReference type="EMBL" id="SJZ50191.1"/>
    </source>
</evidence>
<evidence type="ECO:0000259" key="2">
    <source>
        <dbReference type="Pfam" id="PF03880"/>
    </source>
</evidence>
<name>A0A1T4L6M8_TREPO</name>
<feature type="region of interest" description="Disordered" evidence="1">
    <location>
        <begin position="79"/>
        <end position="108"/>
    </location>
</feature>
<dbReference type="Proteomes" id="UP000190423">
    <property type="component" value="Unassembled WGS sequence"/>
</dbReference>
<dbReference type="EMBL" id="FUWG01000010">
    <property type="protein sequence ID" value="SJZ50191.1"/>
    <property type="molecule type" value="Genomic_DNA"/>
</dbReference>
<feature type="compositionally biased region" description="Basic and acidic residues" evidence="1">
    <location>
        <begin position="79"/>
        <end position="93"/>
    </location>
</feature>
<feature type="region of interest" description="Disordered" evidence="1">
    <location>
        <begin position="241"/>
        <end position="262"/>
    </location>
</feature>
<sequence>MYNRNYEIDMESVAAYLKDAVNKVKTQENPDVLNDIKKTFKKNVPLTLRMYVAAYLVKELQRGGKGTFRSSRRDFHENKKFSSVRQPRERDIKAYSSESGEERTPHPRVQIDPTLASTIFISIGRNRRVFPRDLVGLLISVAGLERDRIGDIRVLANYSFVQLFSEDAEKTIAALNGYDYRGRKLAVSYSRQKDAEDGDETAQPYVSDSASYPADAAIDENQLAEDAAAYAAAEKAAANNEPFSAPHISSEPGDAPKNDYLV</sequence>
<feature type="region of interest" description="Disordered" evidence="1">
    <location>
        <begin position="190"/>
        <end position="211"/>
    </location>
</feature>
<dbReference type="RefSeq" id="WP_078933383.1">
    <property type="nucleotide sequence ID" value="NZ_FUWG01000010.1"/>
</dbReference>
<protein>
    <submittedName>
        <fullName evidence="3">DbpA RNA binding domain-containing protein</fullName>
    </submittedName>
</protein>
<dbReference type="InterPro" id="IPR005580">
    <property type="entry name" value="DbpA/CsdA_RNA-bd_dom"/>
</dbReference>
<dbReference type="Pfam" id="PF03880">
    <property type="entry name" value="DbpA"/>
    <property type="match status" value="1"/>
</dbReference>
<feature type="domain" description="DEAD box helicase DbpA/CsdA RNA-binding" evidence="2">
    <location>
        <begin position="118"/>
        <end position="188"/>
    </location>
</feature>
<dbReference type="SUPFAM" id="SSF54928">
    <property type="entry name" value="RNA-binding domain, RBD"/>
    <property type="match status" value="1"/>
</dbReference>